<name>A0A836AMH0_SHEEP</name>
<accession>A0A836AMH0</accession>
<comment type="caution">
    <text evidence="2">The sequence shown here is derived from an EMBL/GenBank/DDBJ whole genome shotgun (WGS) entry which is preliminary data.</text>
</comment>
<evidence type="ECO:0000256" key="1">
    <source>
        <dbReference type="SAM" id="MobiDB-lite"/>
    </source>
</evidence>
<organism evidence="2 3">
    <name type="scientific">Ovis aries</name>
    <name type="common">Sheep</name>
    <dbReference type="NCBI Taxonomy" id="9940"/>
    <lineage>
        <taxon>Eukaryota</taxon>
        <taxon>Metazoa</taxon>
        <taxon>Chordata</taxon>
        <taxon>Craniata</taxon>
        <taxon>Vertebrata</taxon>
        <taxon>Euteleostomi</taxon>
        <taxon>Mammalia</taxon>
        <taxon>Eutheria</taxon>
        <taxon>Laurasiatheria</taxon>
        <taxon>Artiodactyla</taxon>
        <taxon>Ruminantia</taxon>
        <taxon>Pecora</taxon>
        <taxon>Bovidae</taxon>
        <taxon>Caprinae</taxon>
        <taxon>Ovis</taxon>
    </lineage>
</organism>
<evidence type="ECO:0000313" key="3">
    <source>
        <dbReference type="Proteomes" id="UP000664991"/>
    </source>
</evidence>
<reference evidence="2 3" key="1">
    <citation type="submission" date="2020-12" db="EMBL/GenBank/DDBJ databases">
        <title>De novo assembly of Tibetan sheep genome.</title>
        <authorList>
            <person name="Li X."/>
        </authorList>
    </citation>
    <scope>NUCLEOTIDE SEQUENCE [LARGE SCALE GENOMIC DNA]</scope>
    <source>
        <tissue evidence="2">Heart</tissue>
    </source>
</reference>
<dbReference type="AlphaFoldDB" id="A0A836AMH0"/>
<gene>
    <name evidence="2" type="ORF">JEQ12_008832</name>
</gene>
<feature type="region of interest" description="Disordered" evidence="1">
    <location>
        <begin position="78"/>
        <end position="97"/>
    </location>
</feature>
<protein>
    <submittedName>
        <fullName evidence="2">Uncharacterized protein</fullName>
    </submittedName>
</protein>
<dbReference type="EMBL" id="JAEMGP010000002">
    <property type="protein sequence ID" value="KAG5213046.1"/>
    <property type="molecule type" value="Genomic_DNA"/>
</dbReference>
<evidence type="ECO:0000313" key="2">
    <source>
        <dbReference type="EMBL" id="KAG5213046.1"/>
    </source>
</evidence>
<dbReference type="Proteomes" id="UP000664991">
    <property type="component" value="Unassembled WGS sequence"/>
</dbReference>
<proteinExistence type="predicted"/>
<sequence>MRGERCVGESCTGAPGVSVIRQNTKPHPLQYPLAFMPVSEAARERPVLALVLWIKSVHDRNTEDDVRYHELEVGDLTEPKFSAGSPYHSGPRGASPE</sequence>